<dbReference type="Pfam" id="PF20500">
    <property type="entry name" value="DNA-PKcs_N"/>
    <property type="match status" value="1"/>
</dbReference>
<organism evidence="2 3">
    <name type="scientific">Staurois parvus</name>
    <dbReference type="NCBI Taxonomy" id="386267"/>
    <lineage>
        <taxon>Eukaryota</taxon>
        <taxon>Metazoa</taxon>
        <taxon>Chordata</taxon>
        <taxon>Craniata</taxon>
        <taxon>Vertebrata</taxon>
        <taxon>Euteleostomi</taxon>
        <taxon>Amphibia</taxon>
        <taxon>Batrachia</taxon>
        <taxon>Anura</taxon>
        <taxon>Neobatrachia</taxon>
        <taxon>Ranoidea</taxon>
        <taxon>Ranidae</taxon>
        <taxon>Staurois</taxon>
    </lineage>
</organism>
<dbReference type="Proteomes" id="UP001162483">
    <property type="component" value="Unassembled WGS sequence"/>
</dbReference>
<feature type="domain" description="DNA-PKcs N-terminal" evidence="1">
    <location>
        <begin position="1"/>
        <end position="160"/>
    </location>
</feature>
<protein>
    <recommendedName>
        <fullName evidence="1">DNA-PKcs N-terminal domain-containing protein</fullName>
    </recommendedName>
</protein>
<gene>
    <name evidence="2" type="ORF">SPARVUS_LOCUS10274560</name>
</gene>
<feature type="non-terminal residue" evidence="2">
    <location>
        <position position="160"/>
    </location>
</feature>
<proteinExistence type="predicted"/>
<evidence type="ECO:0000313" key="3">
    <source>
        <dbReference type="Proteomes" id="UP001162483"/>
    </source>
</evidence>
<evidence type="ECO:0000313" key="2">
    <source>
        <dbReference type="EMBL" id="CAI9585810.1"/>
    </source>
</evidence>
<keyword evidence="3" id="KW-1185">Reference proteome</keyword>
<reference evidence="2" key="1">
    <citation type="submission" date="2023-05" db="EMBL/GenBank/DDBJ databases">
        <authorList>
            <person name="Stuckert A."/>
        </authorList>
    </citation>
    <scope>NUCLEOTIDE SEQUENCE</scope>
</reference>
<comment type="caution">
    <text evidence="2">The sequence shown here is derived from an EMBL/GenBank/DDBJ whole genome shotgun (WGS) entry which is preliminary data.</text>
</comment>
<dbReference type="EMBL" id="CATNWA010015690">
    <property type="protein sequence ID" value="CAI9585810.1"/>
    <property type="molecule type" value="Genomic_DNA"/>
</dbReference>
<evidence type="ECO:0000259" key="1">
    <source>
        <dbReference type="Pfam" id="PF20500"/>
    </source>
</evidence>
<name>A0ABN9EP84_9NEOB</name>
<dbReference type="InterPro" id="IPR046804">
    <property type="entry name" value="DNA-PKcs_N"/>
</dbReference>
<sequence length="160" mass="18320">MDAIPEVYTPVLERLLVVQIDTFPQYSPKMQFSCWKSIIKVFLSLAGKGPVLWSLISTVVHQGLIRVCSKPVIFEKDEYGKDGSDGREVSGEVRTGKWKIPTYKDYLDLFRNLLNCDQIKDTIFSDEIVHTLNSPLQSLNKLLYDELIKSVLKIIEKLDL</sequence>
<accession>A0ABN9EP84</accession>